<feature type="region of interest" description="Disordered" evidence="1">
    <location>
        <begin position="1"/>
        <end position="22"/>
    </location>
</feature>
<reference evidence="2 3" key="1">
    <citation type="journal article" date="2021" name="Sci. Rep.">
        <title>Chromosome anchoring in Senegalese sole (Solea senegalensis) reveals sex-associated markers and genome rearrangements in flatfish.</title>
        <authorList>
            <person name="Guerrero-Cozar I."/>
            <person name="Gomez-Garrido J."/>
            <person name="Berbel C."/>
            <person name="Martinez-Blanch J.F."/>
            <person name="Alioto T."/>
            <person name="Claros M.G."/>
            <person name="Gagnaire P.A."/>
            <person name="Manchado M."/>
        </authorList>
    </citation>
    <scope>NUCLEOTIDE SEQUENCE [LARGE SCALE GENOMIC DNA]</scope>
    <source>
        <strain evidence="2">Sse05_10M</strain>
    </source>
</reference>
<evidence type="ECO:0000313" key="2">
    <source>
        <dbReference type="EMBL" id="KAG7496196.1"/>
    </source>
</evidence>
<proteinExistence type="predicted"/>
<feature type="compositionally biased region" description="Polar residues" evidence="1">
    <location>
        <begin position="1"/>
        <end position="17"/>
    </location>
</feature>
<name>A0AAV6QS09_SOLSE</name>
<dbReference type="AlphaFoldDB" id="A0AAV6QS09"/>
<evidence type="ECO:0000256" key="1">
    <source>
        <dbReference type="SAM" id="MobiDB-lite"/>
    </source>
</evidence>
<keyword evidence="3" id="KW-1185">Reference proteome</keyword>
<protein>
    <submittedName>
        <fullName evidence="2">Uncharacterized protein</fullName>
    </submittedName>
</protein>
<gene>
    <name evidence="2" type="ORF">JOB18_014027</name>
</gene>
<dbReference type="EMBL" id="JAGKHQ010000015">
    <property type="protein sequence ID" value="KAG7496196.1"/>
    <property type="molecule type" value="Genomic_DNA"/>
</dbReference>
<sequence>MTPLVTFNSLQPRSKTSPGLRFLSTRLRKAAPGNQSQQLRELCQPFKAGGRRNCCECETRVSLWTTSASLSHPVDIVLKNQHRVCVVVIHRLEGLPLGF</sequence>
<accession>A0AAV6QS09</accession>
<organism evidence="2 3">
    <name type="scientific">Solea senegalensis</name>
    <name type="common">Senegalese sole</name>
    <dbReference type="NCBI Taxonomy" id="28829"/>
    <lineage>
        <taxon>Eukaryota</taxon>
        <taxon>Metazoa</taxon>
        <taxon>Chordata</taxon>
        <taxon>Craniata</taxon>
        <taxon>Vertebrata</taxon>
        <taxon>Euteleostomi</taxon>
        <taxon>Actinopterygii</taxon>
        <taxon>Neopterygii</taxon>
        <taxon>Teleostei</taxon>
        <taxon>Neoteleostei</taxon>
        <taxon>Acanthomorphata</taxon>
        <taxon>Carangaria</taxon>
        <taxon>Pleuronectiformes</taxon>
        <taxon>Pleuronectoidei</taxon>
        <taxon>Soleidae</taxon>
        <taxon>Solea</taxon>
    </lineage>
</organism>
<dbReference type="Proteomes" id="UP000693946">
    <property type="component" value="Linkage Group LG3"/>
</dbReference>
<comment type="caution">
    <text evidence="2">The sequence shown here is derived from an EMBL/GenBank/DDBJ whole genome shotgun (WGS) entry which is preliminary data.</text>
</comment>
<evidence type="ECO:0000313" key="3">
    <source>
        <dbReference type="Proteomes" id="UP000693946"/>
    </source>
</evidence>